<dbReference type="GO" id="GO:0016787">
    <property type="term" value="F:hydrolase activity"/>
    <property type="evidence" value="ECO:0007669"/>
    <property type="project" value="UniProtKB-KW"/>
</dbReference>
<dbReference type="InterPro" id="IPR042001">
    <property type="entry name" value="Sortase_F"/>
</dbReference>
<organism evidence="2 3">
    <name type="scientific">Tengunoibacter tsumagoiensis</name>
    <dbReference type="NCBI Taxonomy" id="2014871"/>
    <lineage>
        <taxon>Bacteria</taxon>
        <taxon>Bacillati</taxon>
        <taxon>Chloroflexota</taxon>
        <taxon>Ktedonobacteria</taxon>
        <taxon>Ktedonobacterales</taxon>
        <taxon>Dictyobacteraceae</taxon>
        <taxon>Tengunoibacter</taxon>
    </lineage>
</organism>
<keyword evidence="1" id="KW-0378">Hydrolase</keyword>
<evidence type="ECO:0000256" key="1">
    <source>
        <dbReference type="ARBA" id="ARBA00022801"/>
    </source>
</evidence>
<dbReference type="EMBL" id="BIFR01000001">
    <property type="protein sequence ID" value="GCE10802.1"/>
    <property type="molecule type" value="Genomic_DNA"/>
</dbReference>
<name>A0A401ZVI2_9CHLR</name>
<dbReference type="Pfam" id="PF04203">
    <property type="entry name" value="Sortase"/>
    <property type="match status" value="1"/>
</dbReference>
<keyword evidence="3" id="KW-1185">Reference proteome</keyword>
<dbReference type="InterPro" id="IPR023365">
    <property type="entry name" value="Sortase_dom-sf"/>
</dbReference>
<dbReference type="AlphaFoldDB" id="A0A401ZVI2"/>
<evidence type="ECO:0008006" key="4">
    <source>
        <dbReference type="Google" id="ProtNLM"/>
    </source>
</evidence>
<dbReference type="RefSeq" id="WP_126578373.1">
    <property type="nucleotide sequence ID" value="NZ_BIFR01000001.1"/>
</dbReference>
<proteinExistence type="predicted"/>
<protein>
    <recommendedName>
        <fullName evidence="4">Class F sortase</fullName>
    </recommendedName>
</protein>
<sequence length="207" mass="22926">MQNRQRMWFFCALCFLLVSLSFGVWGLSQFLFVQHSPDNRTREYSTSSTQVVSSSVLDMSNAHLIIPSIQLDAPVEQVGLTATGAMDVPTKDQWGGVGWYNKGSLPGTVGSAVIDGHLDKPGGLPAVFWNLRNLHLGDLVTVQDKEGHTKRFRVTKMANYAPDQAPLDEIFSNKDGSFLNLITCAGRWVPSQHQTTLRLVVYTTLVE</sequence>
<reference evidence="3" key="1">
    <citation type="submission" date="2018-12" db="EMBL/GenBank/DDBJ databases">
        <title>Tengunoibacter tsumagoiensis gen. nov., sp. nov., Dictyobacter kobayashii sp. nov., D. alpinus sp. nov., and D. joshuensis sp. nov. and description of Dictyobacteraceae fam. nov. within the order Ktedonobacterales isolated from Tengu-no-mugimeshi.</title>
        <authorList>
            <person name="Wang C.M."/>
            <person name="Zheng Y."/>
            <person name="Sakai Y."/>
            <person name="Toyoda A."/>
            <person name="Minakuchi Y."/>
            <person name="Abe K."/>
            <person name="Yokota A."/>
            <person name="Yabe S."/>
        </authorList>
    </citation>
    <scope>NUCLEOTIDE SEQUENCE [LARGE SCALE GENOMIC DNA]</scope>
    <source>
        <strain evidence="3">Uno3</strain>
    </source>
</reference>
<dbReference type="Proteomes" id="UP000287352">
    <property type="component" value="Unassembled WGS sequence"/>
</dbReference>
<gene>
    <name evidence="2" type="ORF">KTT_06610</name>
</gene>
<accession>A0A401ZVI2</accession>
<dbReference type="InterPro" id="IPR005754">
    <property type="entry name" value="Sortase"/>
</dbReference>
<dbReference type="Gene3D" id="2.40.260.10">
    <property type="entry name" value="Sortase"/>
    <property type="match status" value="1"/>
</dbReference>
<dbReference type="CDD" id="cd05829">
    <property type="entry name" value="Sortase_F"/>
    <property type="match status" value="1"/>
</dbReference>
<evidence type="ECO:0000313" key="2">
    <source>
        <dbReference type="EMBL" id="GCE10802.1"/>
    </source>
</evidence>
<evidence type="ECO:0000313" key="3">
    <source>
        <dbReference type="Proteomes" id="UP000287352"/>
    </source>
</evidence>
<dbReference type="OrthoDB" id="157320at2"/>
<dbReference type="SUPFAM" id="SSF63817">
    <property type="entry name" value="Sortase"/>
    <property type="match status" value="1"/>
</dbReference>
<comment type="caution">
    <text evidence="2">The sequence shown here is derived from an EMBL/GenBank/DDBJ whole genome shotgun (WGS) entry which is preliminary data.</text>
</comment>